<evidence type="ECO:0000313" key="3">
    <source>
        <dbReference type="Proteomes" id="UP000636888"/>
    </source>
</evidence>
<reference evidence="2" key="1">
    <citation type="submission" date="2020-12" db="EMBL/GenBank/DDBJ databases">
        <title>Geomonas sp. Red875, isolated from river sediment.</title>
        <authorList>
            <person name="Xu Z."/>
            <person name="Zhang Z."/>
            <person name="Masuda Y."/>
            <person name="Itoh H."/>
            <person name="Senoo K."/>
        </authorList>
    </citation>
    <scope>NUCLEOTIDE SEQUENCE</scope>
    <source>
        <strain evidence="2">Red875</strain>
    </source>
</reference>
<dbReference type="InterPro" id="IPR001279">
    <property type="entry name" value="Metallo-B-lactamas"/>
</dbReference>
<dbReference type="PANTHER" id="PTHR13754:SF13">
    <property type="entry name" value="METALLO-BETA-LACTAMASE SUPERFAMILY PROTEIN (AFU_ORTHOLOGUE AFUA_3G07630)"/>
    <property type="match status" value="1"/>
</dbReference>
<proteinExistence type="predicted"/>
<accession>A0A8J7JEX6</accession>
<dbReference type="Gene3D" id="3.60.15.10">
    <property type="entry name" value="Ribonuclease Z/Hydroxyacylglutathione hydrolase-like"/>
    <property type="match status" value="1"/>
</dbReference>
<dbReference type="Proteomes" id="UP000636888">
    <property type="component" value="Unassembled WGS sequence"/>
</dbReference>
<organism evidence="2 3">
    <name type="scientific">Geomesophilobacter sediminis</name>
    <dbReference type="NCBI Taxonomy" id="2798584"/>
    <lineage>
        <taxon>Bacteria</taxon>
        <taxon>Pseudomonadati</taxon>
        <taxon>Thermodesulfobacteriota</taxon>
        <taxon>Desulfuromonadia</taxon>
        <taxon>Geobacterales</taxon>
        <taxon>Geobacteraceae</taxon>
        <taxon>Geomesophilobacter</taxon>
    </lineage>
</organism>
<evidence type="ECO:0000313" key="2">
    <source>
        <dbReference type="EMBL" id="MBJ6724734.1"/>
    </source>
</evidence>
<dbReference type="CDD" id="cd07713">
    <property type="entry name" value="DHPS-like_MBL-fold"/>
    <property type="match status" value="1"/>
</dbReference>
<comment type="caution">
    <text evidence="2">The sequence shown here is derived from an EMBL/GenBank/DDBJ whole genome shotgun (WGS) entry which is preliminary data.</text>
</comment>
<dbReference type="InterPro" id="IPR052926">
    <property type="entry name" value="Metallo-beta-lactamase_dom"/>
</dbReference>
<dbReference type="RefSeq" id="WP_199383626.1">
    <property type="nucleotide sequence ID" value="NZ_JAEMHM010000006.1"/>
</dbReference>
<name>A0A8J7JEX6_9BACT</name>
<gene>
    <name evidence="2" type="ORF">JFN93_08455</name>
</gene>
<keyword evidence="3" id="KW-1185">Reference proteome</keyword>
<sequence>MSRITILCDNSVGPLSGTLGEHGFAALLEHEGEAILFDTGGGDTLLHNAHRMNRDLRSVRRVVLSHGHYDHAGGLWPLLKSCGPKIIHAHPDIFQRRYSLRGGNVNSVGIPYAEPFLAGIGATFSYSHAHRELAPGVFLTGEVPRVTPFESGDAGLCCDEAGCAGDSVPDDQSLVLVTEKGLVLLLGCCHAGVVNTILHARKLTGVTEVYAIIGGCHLGFCGKEQLEGTIAALKRFRVKKICGSHCTGFAASARLVADFPGGFHPAHVGYTLEV</sequence>
<dbReference type="SUPFAM" id="SSF56281">
    <property type="entry name" value="Metallo-hydrolase/oxidoreductase"/>
    <property type="match status" value="1"/>
</dbReference>
<feature type="domain" description="Metallo-beta-lactamase" evidence="1">
    <location>
        <begin position="22"/>
        <end position="245"/>
    </location>
</feature>
<protein>
    <submittedName>
        <fullName evidence="2">MBL fold metallo-hydrolase</fullName>
    </submittedName>
</protein>
<dbReference type="Pfam" id="PF00753">
    <property type="entry name" value="Lactamase_B"/>
    <property type="match status" value="1"/>
</dbReference>
<dbReference type="SMART" id="SM00849">
    <property type="entry name" value="Lactamase_B"/>
    <property type="match status" value="1"/>
</dbReference>
<dbReference type="InterPro" id="IPR041712">
    <property type="entry name" value="DHPS-like_MBL-fold"/>
</dbReference>
<dbReference type="GO" id="GO:0016740">
    <property type="term" value="F:transferase activity"/>
    <property type="evidence" value="ECO:0007669"/>
    <property type="project" value="TreeGrafter"/>
</dbReference>
<dbReference type="InterPro" id="IPR036866">
    <property type="entry name" value="RibonucZ/Hydroxyglut_hydro"/>
</dbReference>
<dbReference type="PANTHER" id="PTHR13754">
    <property type="entry name" value="METALLO-BETA-LACTAMASE SUPERFAMILY PROTEIN"/>
    <property type="match status" value="1"/>
</dbReference>
<dbReference type="EMBL" id="JAEMHM010000006">
    <property type="protein sequence ID" value="MBJ6724734.1"/>
    <property type="molecule type" value="Genomic_DNA"/>
</dbReference>
<dbReference type="AlphaFoldDB" id="A0A8J7JEX6"/>
<evidence type="ECO:0000259" key="1">
    <source>
        <dbReference type="SMART" id="SM00849"/>
    </source>
</evidence>